<evidence type="ECO:0000256" key="12">
    <source>
        <dbReference type="RuleBase" id="RU000679"/>
    </source>
</evidence>
<dbReference type="GO" id="GO:0015280">
    <property type="term" value="F:ligand-gated sodium channel activity"/>
    <property type="evidence" value="ECO:0007669"/>
    <property type="project" value="TreeGrafter"/>
</dbReference>
<accession>A0A9P0CL65</accession>
<dbReference type="Pfam" id="PF00858">
    <property type="entry name" value="ASC"/>
    <property type="match status" value="1"/>
</dbReference>
<keyword evidence="6 13" id="KW-1133">Transmembrane helix</keyword>
<keyword evidence="4 12" id="KW-0894">Sodium channel</keyword>
<feature type="transmembrane region" description="Helical" evidence="13">
    <location>
        <begin position="71"/>
        <end position="89"/>
    </location>
</feature>
<evidence type="ECO:0000256" key="6">
    <source>
        <dbReference type="ARBA" id="ARBA00022989"/>
    </source>
</evidence>
<keyword evidence="15" id="KW-1185">Reference proteome</keyword>
<reference evidence="14" key="1">
    <citation type="submission" date="2022-01" db="EMBL/GenBank/DDBJ databases">
        <authorList>
            <person name="King R."/>
        </authorList>
    </citation>
    <scope>NUCLEOTIDE SEQUENCE</scope>
</reference>
<dbReference type="AlphaFoldDB" id="A0A9P0CL65"/>
<keyword evidence="8 12" id="KW-0406">Ion transport</keyword>
<comment type="similarity">
    <text evidence="2 12">Belongs to the amiloride-sensitive sodium channel (TC 1.A.6) family.</text>
</comment>
<keyword evidence="10 12" id="KW-0739">Sodium transport</keyword>
<organism evidence="14 15">
    <name type="scientific">Psylliodes chrysocephalus</name>
    <dbReference type="NCBI Taxonomy" id="3402493"/>
    <lineage>
        <taxon>Eukaryota</taxon>
        <taxon>Metazoa</taxon>
        <taxon>Ecdysozoa</taxon>
        <taxon>Arthropoda</taxon>
        <taxon>Hexapoda</taxon>
        <taxon>Insecta</taxon>
        <taxon>Pterygota</taxon>
        <taxon>Neoptera</taxon>
        <taxon>Endopterygota</taxon>
        <taxon>Coleoptera</taxon>
        <taxon>Polyphaga</taxon>
        <taxon>Cucujiformia</taxon>
        <taxon>Chrysomeloidea</taxon>
        <taxon>Chrysomelidae</taxon>
        <taxon>Galerucinae</taxon>
        <taxon>Alticini</taxon>
        <taxon>Psylliodes</taxon>
    </lineage>
</organism>
<evidence type="ECO:0000256" key="1">
    <source>
        <dbReference type="ARBA" id="ARBA00004141"/>
    </source>
</evidence>
<evidence type="ECO:0000256" key="10">
    <source>
        <dbReference type="ARBA" id="ARBA00023201"/>
    </source>
</evidence>
<evidence type="ECO:0000256" key="11">
    <source>
        <dbReference type="ARBA" id="ARBA00023303"/>
    </source>
</evidence>
<dbReference type="PANTHER" id="PTHR11690:SF288">
    <property type="entry name" value="AMILORIDE-SENSITIVE NA+ CHANNEL-RELATED"/>
    <property type="match status" value="1"/>
</dbReference>
<evidence type="ECO:0000256" key="2">
    <source>
        <dbReference type="ARBA" id="ARBA00007193"/>
    </source>
</evidence>
<keyword evidence="11 12" id="KW-0407">Ion channel</keyword>
<gene>
    <name evidence="14" type="ORF">PSYICH_LOCUS1765</name>
</gene>
<comment type="subcellular location">
    <subcellularLocation>
        <location evidence="1">Membrane</location>
        <topology evidence="1">Multi-pass membrane protein</topology>
    </subcellularLocation>
</comment>
<evidence type="ECO:0000256" key="13">
    <source>
        <dbReference type="SAM" id="Phobius"/>
    </source>
</evidence>
<evidence type="ECO:0000256" key="8">
    <source>
        <dbReference type="ARBA" id="ARBA00023065"/>
    </source>
</evidence>
<evidence type="ECO:0000256" key="5">
    <source>
        <dbReference type="ARBA" id="ARBA00022692"/>
    </source>
</evidence>
<name>A0A9P0CL65_9CUCU</name>
<keyword evidence="5 12" id="KW-0812">Transmembrane</keyword>
<evidence type="ECO:0000256" key="4">
    <source>
        <dbReference type="ARBA" id="ARBA00022461"/>
    </source>
</evidence>
<evidence type="ECO:0000313" key="14">
    <source>
        <dbReference type="EMBL" id="CAH1100667.1"/>
    </source>
</evidence>
<dbReference type="GO" id="GO:0005886">
    <property type="term" value="C:plasma membrane"/>
    <property type="evidence" value="ECO:0007669"/>
    <property type="project" value="TreeGrafter"/>
</dbReference>
<proteinExistence type="inferred from homology"/>
<dbReference type="PANTHER" id="PTHR11690">
    <property type="entry name" value="AMILORIDE-SENSITIVE SODIUM CHANNEL-RELATED"/>
    <property type="match status" value="1"/>
</dbReference>
<evidence type="ECO:0000256" key="7">
    <source>
        <dbReference type="ARBA" id="ARBA00023053"/>
    </source>
</evidence>
<keyword evidence="7" id="KW-0915">Sodium</keyword>
<dbReference type="Proteomes" id="UP001153636">
    <property type="component" value="Chromosome 10"/>
</dbReference>
<dbReference type="InterPro" id="IPR001873">
    <property type="entry name" value="ENaC"/>
</dbReference>
<evidence type="ECO:0000313" key="15">
    <source>
        <dbReference type="Proteomes" id="UP001153636"/>
    </source>
</evidence>
<dbReference type="EMBL" id="OV651822">
    <property type="protein sequence ID" value="CAH1100667.1"/>
    <property type="molecule type" value="Genomic_DNA"/>
</dbReference>
<evidence type="ECO:0000256" key="3">
    <source>
        <dbReference type="ARBA" id="ARBA00022448"/>
    </source>
</evidence>
<dbReference type="OrthoDB" id="6021021at2759"/>
<protein>
    <submittedName>
        <fullName evidence="14">Uncharacterized protein</fullName>
    </submittedName>
</protein>
<sequence length="187" mass="21361">MIFTVDQTVEAGNRENELKLKMPDDKNHKCDSPKPKSILVKTHMYFKEYCNSTSIHGFKYFAESRSLCERLLWLILVLFSISACVYLIVQTYVKFQQSPVIVSFATTNTPIYTIPFPAVTICPLSKAKNSLFNFTKVMGNSKMFKKDICLILGNVTQNTCLYYVGQEIFILRTSLHSRKTSLAVLMS</sequence>
<evidence type="ECO:0000256" key="9">
    <source>
        <dbReference type="ARBA" id="ARBA00023136"/>
    </source>
</evidence>
<keyword evidence="9 13" id="KW-0472">Membrane</keyword>
<keyword evidence="3 12" id="KW-0813">Transport</keyword>